<sequence length="165" mass="17333">MIDLEYQAGTIVIRTRTGPVLTGEVLEGLSAAITYVGAVHPIVLTGADGVFAPDLDPMIGPGRTRARTYLWRVLRELRAHPLPVVAAVNGDAVGAGYLLAEAADVRVMSGGFLQPSPRSGVSYCARTAVTVGLVEHRCAAAELIEASLRQIGRLRGNAVMARTTG</sequence>
<gene>
    <name evidence="1" type="ORF">FCN18_04490</name>
</gene>
<accession>A0ABY2S9Z7</accession>
<reference evidence="1 2" key="1">
    <citation type="journal article" date="2015" name="Antonie Van Leeuwenhoek">
        <title>Prauserella endophytica sp. nov., an endophytic actinobacterium isolated from Tamarix taklamakanensis.</title>
        <authorList>
            <person name="Liu J.M."/>
            <person name="Habden X."/>
            <person name="Guo L."/>
            <person name="Tuo L."/>
            <person name="Jiang Z.K."/>
            <person name="Liu S.W."/>
            <person name="Liu X.F."/>
            <person name="Chen L."/>
            <person name="Li R.F."/>
            <person name="Zhang Y.Q."/>
            <person name="Sun C.H."/>
        </authorList>
    </citation>
    <scope>NUCLEOTIDE SEQUENCE [LARGE SCALE GENOMIC DNA]</scope>
    <source>
        <strain evidence="1 2">CGMCC 4.7182</strain>
    </source>
</reference>
<dbReference type="Pfam" id="PF00378">
    <property type="entry name" value="ECH_1"/>
    <property type="match status" value="1"/>
</dbReference>
<dbReference type="SUPFAM" id="SSF52096">
    <property type="entry name" value="ClpP/crotonase"/>
    <property type="match status" value="1"/>
</dbReference>
<evidence type="ECO:0000313" key="1">
    <source>
        <dbReference type="EMBL" id="TKG72516.1"/>
    </source>
</evidence>
<dbReference type="Proteomes" id="UP000309992">
    <property type="component" value="Unassembled WGS sequence"/>
</dbReference>
<name>A0ABY2S9Z7_9PSEU</name>
<dbReference type="RefSeq" id="WP_112273419.1">
    <property type="nucleotide sequence ID" value="NZ_SWMS01000002.1"/>
</dbReference>
<dbReference type="InterPro" id="IPR029045">
    <property type="entry name" value="ClpP/crotonase-like_dom_sf"/>
</dbReference>
<comment type="caution">
    <text evidence="1">The sequence shown here is derived from an EMBL/GenBank/DDBJ whole genome shotgun (WGS) entry which is preliminary data.</text>
</comment>
<keyword evidence="2" id="KW-1185">Reference proteome</keyword>
<evidence type="ECO:0000313" key="2">
    <source>
        <dbReference type="Proteomes" id="UP000309992"/>
    </source>
</evidence>
<dbReference type="InterPro" id="IPR001753">
    <property type="entry name" value="Enoyl-CoA_hydra/iso"/>
</dbReference>
<proteinExistence type="predicted"/>
<dbReference type="EMBL" id="SWMS01000002">
    <property type="protein sequence ID" value="TKG72516.1"/>
    <property type="molecule type" value="Genomic_DNA"/>
</dbReference>
<protein>
    <submittedName>
        <fullName evidence="1">Enoyl-CoA hydratase/isomerase family protein</fullName>
    </submittedName>
</protein>
<organism evidence="1 2">
    <name type="scientific">Prauserella endophytica</name>
    <dbReference type="NCBI Taxonomy" id="1592324"/>
    <lineage>
        <taxon>Bacteria</taxon>
        <taxon>Bacillati</taxon>
        <taxon>Actinomycetota</taxon>
        <taxon>Actinomycetes</taxon>
        <taxon>Pseudonocardiales</taxon>
        <taxon>Pseudonocardiaceae</taxon>
        <taxon>Prauserella</taxon>
        <taxon>Prauserella coralliicola group</taxon>
    </lineage>
</organism>
<dbReference type="Gene3D" id="3.90.226.10">
    <property type="entry name" value="2-enoyl-CoA Hydratase, Chain A, domain 1"/>
    <property type="match status" value="1"/>
</dbReference>
<dbReference type="CDD" id="cd06558">
    <property type="entry name" value="crotonase-like"/>
    <property type="match status" value="1"/>
</dbReference>